<dbReference type="Proteomes" id="UP000199580">
    <property type="component" value="Unassembled WGS sequence"/>
</dbReference>
<dbReference type="EMBL" id="FNEZ01000006">
    <property type="protein sequence ID" value="SDK42542.1"/>
    <property type="molecule type" value="Genomic_DNA"/>
</dbReference>
<dbReference type="STRING" id="1128970.SAMN04487935_3340"/>
<evidence type="ECO:0000313" key="2">
    <source>
        <dbReference type="Proteomes" id="UP000199580"/>
    </source>
</evidence>
<organism evidence="1 2">
    <name type="scientific">Flavobacterium noncentrifugens</name>
    <dbReference type="NCBI Taxonomy" id="1128970"/>
    <lineage>
        <taxon>Bacteria</taxon>
        <taxon>Pseudomonadati</taxon>
        <taxon>Bacteroidota</taxon>
        <taxon>Flavobacteriia</taxon>
        <taxon>Flavobacteriales</taxon>
        <taxon>Flavobacteriaceae</taxon>
        <taxon>Flavobacterium</taxon>
    </lineage>
</organism>
<evidence type="ECO:0000313" key="1">
    <source>
        <dbReference type="EMBL" id="SDK42542.1"/>
    </source>
</evidence>
<dbReference type="AlphaFoldDB" id="A0A1G9BSW8"/>
<keyword evidence="2" id="KW-1185">Reference proteome</keyword>
<proteinExistence type="predicted"/>
<sequence>MQQLITSYTVKARQADSVWVFRYHLSGEIESFQILSGILTFKQTKWLFFEGNFPALESMILQNWIPKMKENFEIVKAEPILNFDTLWELYALKRKRELSEKAFNKLSEGDKVKCFLAIKPYNKDLAKTGQSKAHLVTWINQKRYNDEY</sequence>
<accession>A0A1G9BSW8</accession>
<gene>
    <name evidence="1" type="ORF">SAMN04487935_3340</name>
</gene>
<name>A0A1G9BSW8_9FLAO</name>
<reference evidence="1 2" key="1">
    <citation type="submission" date="2016-10" db="EMBL/GenBank/DDBJ databases">
        <authorList>
            <person name="de Groot N.N."/>
        </authorList>
    </citation>
    <scope>NUCLEOTIDE SEQUENCE [LARGE SCALE GENOMIC DNA]</scope>
    <source>
        <strain evidence="1 2">CGMCC 1.10076</strain>
    </source>
</reference>
<protein>
    <submittedName>
        <fullName evidence="1">Uncharacterized protein</fullName>
    </submittedName>
</protein>